<protein>
    <submittedName>
        <fullName evidence="2">Uncharacterized protein</fullName>
    </submittedName>
</protein>
<evidence type="ECO:0000313" key="2">
    <source>
        <dbReference type="EMBL" id="JAJ18547.1"/>
    </source>
</evidence>
<dbReference type="AlphaFoldDB" id="A0A0P5AB93"/>
<dbReference type="EMBL" id="GDIQ01050185">
    <property type="protein sequence ID" value="JAN44552.1"/>
    <property type="molecule type" value="Transcribed_RNA"/>
</dbReference>
<keyword evidence="1" id="KW-1133">Transmembrane helix</keyword>
<reference evidence="2" key="3">
    <citation type="submission" date="2015-10" db="EMBL/GenBank/DDBJ databases">
        <authorList>
            <person name="Gilbert D.G."/>
        </authorList>
    </citation>
    <scope>NUCLEOTIDE SEQUENCE</scope>
</reference>
<accession>A0A0P5AB93</accession>
<dbReference type="EMBL" id="GDIP01204855">
    <property type="protein sequence ID" value="JAJ18547.1"/>
    <property type="molecule type" value="Transcribed_RNA"/>
</dbReference>
<sequence>MIGFVDNRVQIRIIYLPFYPLSPICIILFVTFYSLRNIHLLLSFKLFGFL</sequence>
<keyword evidence="1" id="KW-0472">Membrane</keyword>
<name>A0A0P5AB93_9CRUS</name>
<organism evidence="2">
    <name type="scientific">Daphnia magna</name>
    <dbReference type="NCBI Taxonomy" id="35525"/>
    <lineage>
        <taxon>Eukaryota</taxon>
        <taxon>Metazoa</taxon>
        <taxon>Ecdysozoa</taxon>
        <taxon>Arthropoda</taxon>
        <taxon>Crustacea</taxon>
        <taxon>Branchiopoda</taxon>
        <taxon>Diplostraca</taxon>
        <taxon>Cladocera</taxon>
        <taxon>Anomopoda</taxon>
        <taxon>Daphniidae</taxon>
        <taxon>Daphnia</taxon>
    </lineage>
</organism>
<keyword evidence="1" id="KW-0812">Transmembrane</keyword>
<evidence type="ECO:0000256" key="1">
    <source>
        <dbReference type="SAM" id="Phobius"/>
    </source>
</evidence>
<reference evidence="3" key="2">
    <citation type="submission" date="2015-10" db="EMBL/GenBank/DDBJ databases">
        <title>EvidentialGene: Evidence-directed Construction of Complete mRNA Transcriptomes without Genomes.</title>
        <authorList>
            <person name="Gilbert D.G."/>
        </authorList>
    </citation>
    <scope>NUCLEOTIDE SEQUENCE</scope>
</reference>
<feature type="transmembrane region" description="Helical" evidence="1">
    <location>
        <begin position="13"/>
        <end position="35"/>
    </location>
</feature>
<evidence type="ECO:0000313" key="3">
    <source>
        <dbReference type="EMBL" id="JAN44552.1"/>
    </source>
</evidence>
<proteinExistence type="predicted"/>
<reference evidence="2" key="1">
    <citation type="submission" date="2015-10" db="EMBL/GenBank/DDBJ databases">
        <title>Daphnia magna gene sets from two clonal populations assembled and annotated with EvidentialGene.</title>
        <authorList>
            <person name="Gilbert D."/>
            <person name="Podicheti R."/>
            <person name="Orsini L."/>
            <person name="Colbourne J."/>
            <person name="Pfrender M."/>
        </authorList>
    </citation>
    <scope>NUCLEOTIDE SEQUENCE</scope>
</reference>